<keyword evidence="2" id="KW-0732">Signal</keyword>
<dbReference type="InterPro" id="IPR036249">
    <property type="entry name" value="Thioredoxin-like_sf"/>
</dbReference>
<evidence type="ECO:0000256" key="5">
    <source>
        <dbReference type="ARBA" id="ARBA00023284"/>
    </source>
</evidence>
<keyword evidence="4" id="KW-1015">Disulfide bond</keyword>
<feature type="transmembrane region" description="Helical" evidence="6">
    <location>
        <begin position="21"/>
        <end position="41"/>
    </location>
</feature>
<dbReference type="PROSITE" id="PS51352">
    <property type="entry name" value="THIOREDOXIN_2"/>
    <property type="match status" value="1"/>
</dbReference>
<sequence>MTKNNKNNKNKKNNKQKQSSTFTFWIIGLIAVIIIGFIFLANGKEKDVAFEIDYKGQPYLGDKKAPVQIVEFGDYKCPICKSFEENFFPSIQSELIDTGKAQFYFMNYSFINVDSIRSAKFAETVYKELGNDTFWEFHELLYSKQPDDQKYEKEDVFTDKFLEETLKEIVNASDVKKVVTSFKADSSEDLWNKDMETAAELGVSGTPSLFVNGKKFEGNTLEDLVKMVDEAAKEK</sequence>
<dbReference type="PANTHER" id="PTHR13887">
    <property type="entry name" value="GLUTATHIONE S-TRANSFERASE KAPPA"/>
    <property type="match status" value="1"/>
</dbReference>
<evidence type="ECO:0000313" key="10">
    <source>
        <dbReference type="Proteomes" id="UP000220106"/>
    </source>
</evidence>
<reference evidence="8 11" key="2">
    <citation type="submission" date="2018-07" db="EMBL/GenBank/DDBJ databases">
        <title>The molecular basis for the intramolecular migration of carboxyl group in the catabolism of para-hydroxybenzoate via gentisate.</title>
        <authorList>
            <person name="Zhao H."/>
            <person name="Xu Y."/>
            <person name="Lin S."/>
            <person name="Spain J.C."/>
            <person name="Zhou N.-Y."/>
        </authorList>
    </citation>
    <scope>NUCLEOTIDE SEQUENCE [LARGE SCALE GENOMIC DNA]</scope>
    <source>
        <strain evidence="8 11">PHB-7a</strain>
    </source>
</reference>
<dbReference type="Pfam" id="PF13462">
    <property type="entry name" value="Thioredoxin_4"/>
    <property type="match status" value="1"/>
</dbReference>
<keyword evidence="3" id="KW-0560">Oxidoreductase</keyword>
<dbReference type="RefSeq" id="WP_098177385.1">
    <property type="nucleotide sequence ID" value="NZ_CP030926.1"/>
</dbReference>
<dbReference type="EMBL" id="NUEQ01000061">
    <property type="protein sequence ID" value="PEJ29056.1"/>
    <property type="molecule type" value="Genomic_DNA"/>
</dbReference>
<keyword evidence="6" id="KW-0472">Membrane</keyword>
<dbReference type="EMBL" id="CP030926">
    <property type="protein sequence ID" value="AXN38377.1"/>
    <property type="molecule type" value="Genomic_DNA"/>
</dbReference>
<evidence type="ECO:0000313" key="11">
    <source>
        <dbReference type="Proteomes" id="UP000260457"/>
    </source>
</evidence>
<dbReference type="SUPFAM" id="SSF52833">
    <property type="entry name" value="Thioredoxin-like"/>
    <property type="match status" value="1"/>
</dbReference>
<keyword evidence="6" id="KW-1133">Transmembrane helix</keyword>
<dbReference type="InterPro" id="IPR013766">
    <property type="entry name" value="Thioredoxin_domain"/>
</dbReference>
<name>A0AAX0RX28_9BACI</name>
<keyword evidence="6" id="KW-0812">Transmembrane</keyword>
<dbReference type="Gene3D" id="3.40.30.10">
    <property type="entry name" value="Glutaredoxin"/>
    <property type="match status" value="1"/>
</dbReference>
<dbReference type="InterPro" id="IPR012336">
    <property type="entry name" value="Thioredoxin-like_fold"/>
</dbReference>
<feature type="domain" description="Thioredoxin" evidence="7">
    <location>
        <begin position="39"/>
        <end position="233"/>
    </location>
</feature>
<keyword evidence="5" id="KW-0676">Redox-active center</keyword>
<dbReference type="GO" id="GO:0016491">
    <property type="term" value="F:oxidoreductase activity"/>
    <property type="evidence" value="ECO:0007669"/>
    <property type="project" value="UniProtKB-KW"/>
</dbReference>
<accession>A0AAX0RX28</accession>
<evidence type="ECO:0000313" key="8">
    <source>
        <dbReference type="EMBL" id="AXN38377.1"/>
    </source>
</evidence>
<evidence type="ECO:0000259" key="7">
    <source>
        <dbReference type="PROSITE" id="PS51352"/>
    </source>
</evidence>
<protein>
    <submittedName>
        <fullName evidence="8">DsbA family protein</fullName>
    </submittedName>
    <submittedName>
        <fullName evidence="9">Thiol-disulfide oxidoreductase</fullName>
    </submittedName>
</protein>
<dbReference type="AlphaFoldDB" id="A0AAX0RX28"/>
<organism evidence="9 10">
    <name type="scientific">Peribacillus butanolivorans</name>
    <dbReference type="NCBI Taxonomy" id="421767"/>
    <lineage>
        <taxon>Bacteria</taxon>
        <taxon>Bacillati</taxon>
        <taxon>Bacillota</taxon>
        <taxon>Bacilli</taxon>
        <taxon>Bacillales</taxon>
        <taxon>Bacillaceae</taxon>
        <taxon>Peribacillus</taxon>
    </lineage>
</organism>
<reference evidence="9 10" key="1">
    <citation type="submission" date="2017-09" db="EMBL/GenBank/DDBJ databases">
        <title>Large-scale bioinformatics analysis of Bacillus genomes uncovers conserved roles of natural products in bacterial physiology.</title>
        <authorList>
            <consortium name="Agbiome Team Llc"/>
            <person name="Bleich R.M."/>
            <person name="Kirk G.J."/>
            <person name="Santa Maria K.C."/>
            <person name="Allen S.E."/>
            <person name="Farag S."/>
            <person name="Shank E.A."/>
            <person name="Bowers A."/>
        </authorList>
    </citation>
    <scope>NUCLEOTIDE SEQUENCE [LARGE SCALE GENOMIC DNA]</scope>
    <source>
        <strain evidence="9 10">AFS003229</strain>
    </source>
</reference>
<evidence type="ECO:0000256" key="1">
    <source>
        <dbReference type="ARBA" id="ARBA00005791"/>
    </source>
</evidence>
<proteinExistence type="inferred from homology"/>
<evidence type="ECO:0000313" key="9">
    <source>
        <dbReference type="EMBL" id="PEJ29056.1"/>
    </source>
</evidence>
<keyword evidence="11" id="KW-1185">Reference proteome</keyword>
<dbReference type="PANTHER" id="PTHR13887:SF14">
    <property type="entry name" value="DISULFIDE BOND FORMATION PROTEIN D"/>
    <property type="match status" value="1"/>
</dbReference>
<dbReference type="Proteomes" id="UP000220106">
    <property type="component" value="Unassembled WGS sequence"/>
</dbReference>
<dbReference type="KEGG" id="pbut:DTO10_08005"/>
<comment type="similarity">
    <text evidence="1">Belongs to the thioredoxin family. DsbA subfamily.</text>
</comment>
<gene>
    <name evidence="9" type="ORF">CN689_22100</name>
    <name evidence="8" type="ORF">DTO10_08005</name>
</gene>
<evidence type="ECO:0000256" key="6">
    <source>
        <dbReference type="SAM" id="Phobius"/>
    </source>
</evidence>
<evidence type="ECO:0000256" key="2">
    <source>
        <dbReference type="ARBA" id="ARBA00022729"/>
    </source>
</evidence>
<evidence type="ECO:0000256" key="3">
    <source>
        <dbReference type="ARBA" id="ARBA00023002"/>
    </source>
</evidence>
<dbReference type="Proteomes" id="UP000260457">
    <property type="component" value="Chromosome"/>
</dbReference>
<evidence type="ECO:0000256" key="4">
    <source>
        <dbReference type="ARBA" id="ARBA00023157"/>
    </source>
</evidence>